<gene>
    <name evidence="6" type="ORF">J5N97_024419</name>
</gene>
<keyword evidence="7" id="KW-1185">Reference proteome</keyword>
<keyword evidence="4" id="KW-0408">Iron</keyword>
<evidence type="ECO:0000256" key="1">
    <source>
        <dbReference type="ARBA" id="ARBA00010617"/>
    </source>
</evidence>
<dbReference type="PANTHER" id="PTHR24296">
    <property type="entry name" value="CYTOCHROME P450"/>
    <property type="match status" value="1"/>
</dbReference>
<evidence type="ECO:0000313" key="6">
    <source>
        <dbReference type="EMBL" id="KAJ0967502.1"/>
    </source>
</evidence>
<sequence>MLKKTFDARDLMGMRHWREQKKSSHGHVAKSTSKTLNISDGQEDISKNVNDVLSNNQKDKFIANIPTSSTYLEPAKDDSMESNEEYEDQLVREIELEMDNMWNAQLDWEEDKQEEEEIGVDLIIDNQIESTPKNNSNMEEKGHEMKTVKGPEDTNKGSNDPQQAEPKPIESLGSIGPVDNQRPNTSNSIGKMPSNKGPEPELDLSKYKWRHINGLLFGVNPRSVLPDFPTIHFSKAMDDAMSAIFLQHTVPSRWWKLMRWLDVGEEKRLTRARKVID</sequence>
<feature type="region of interest" description="Disordered" evidence="5">
    <location>
        <begin position="18"/>
        <end position="42"/>
    </location>
</feature>
<evidence type="ECO:0000256" key="5">
    <source>
        <dbReference type="SAM" id="MobiDB-lite"/>
    </source>
</evidence>
<evidence type="ECO:0000256" key="4">
    <source>
        <dbReference type="ARBA" id="ARBA00023004"/>
    </source>
</evidence>
<reference evidence="6" key="2">
    <citation type="journal article" date="2022" name="Hortic Res">
        <title>The genome of Dioscorea zingiberensis sheds light on the biosynthesis, origin and evolution of the medicinally important diosgenin saponins.</title>
        <authorList>
            <person name="Li Y."/>
            <person name="Tan C."/>
            <person name="Li Z."/>
            <person name="Guo J."/>
            <person name="Li S."/>
            <person name="Chen X."/>
            <person name="Wang C."/>
            <person name="Dai X."/>
            <person name="Yang H."/>
            <person name="Song W."/>
            <person name="Hou L."/>
            <person name="Xu J."/>
            <person name="Tong Z."/>
            <person name="Xu A."/>
            <person name="Yuan X."/>
            <person name="Wang W."/>
            <person name="Yang Q."/>
            <person name="Chen L."/>
            <person name="Sun Z."/>
            <person name="Wang K."/>
            <person name="Pan B."/>
            <person name="Chen J."/>
            <person name="Bao Y."/>
            <person name="Liu F."/>
            <person name="Qi X."/>
            <person name="Gang D.R."/>
            <person name="Wen J."/>
            <person name="Li J."/>
        </authorList>
    </citation>
    <scope>NUCLEOTIDE SEQUENCE</scope>
    <source>
        <strain evidence="6">Dzin_1.0</strain>
    </source>
</reference>
<protein>
    <submittedName>
        <fullName evidence="6">Uncharacterized protein</fullName>
    </submittedName>
</protein>
<feature type="compositionally biased region" description="Polar residues" evidence="5">
    <location>
        <begin position="127"/>
        <end position="137"/>
    </location>
</feature>
<reference evidence="6" key="1">
    <citation type="submission" date="2021-03" db="EMBL/GenBank/DDBJ databases">
        <authorList>
            <person name="Li Z."/>
            <person name="Yang C."/>
        </authorList>
    </citation>
    <scope>NUCLEOTIDE SEQUENCE</scope>
    <source>
        <strain evidence="6">Dzin_1.0</strain>
        <tissue evidence="6">Leaf</tissue>
    </source>
</reference>
<evidence type="ECO:0000256" key="3">
    <source>
        <dbReference type="ARBA" id="ARBA00023002"/>
    </source>
</evidence>
<feature type="compositionally biased region" description="Basic and acidic residues" evidence="5">
    <location>
        <begin position="138"/>
        <end position="155"/>
    </location>
</feature>
<evidence type="ECO:0000256" key="2">
    <source>
        <dbReference type="ARBA" id="ARBA00022723"/>
    </source>
</evidence>
<organism evidence="6 7">
    <name type="scientific">Dioscorea zingiberensis</name>
    <dbReference type="NCBI Taxonomy" id="325984"/>
    <lineage>
        <taxon>Eukaryota</taxon>
        <taxon>Viridiplantae</taxon>
        <taxon>Streptophyta</taxon>
        <taxon>Embryophyta</taxon>
        <taxon>Tracheophyta</taxon>
        <taxon>Spermatophyta</taxon>
        <taxon>Magnoliopsida</taxon>
        <taxon>Liliopsida</taxon>
        <taxon>Dioscoreales</taxon>
        <taxon>Dioscoreaceae</taxon>
        <taxon>Dioscorea</taxon>
    </lineage>
</organism>
<keyword evidence="2" id="KW-0479">Metal-binding</keyword>
<name>A0A9D5H8W5_9LILI</name>
<feature type="region of interest" description="Disordered" evidence="5">
    <location>
        <begin position="126"/>
        <end position="200"/>
    </location>
</feature>
<dbReference type="OrthoDB" id="1470350at2759"/>
<feature type="compositionally biased region" description="Polar residues" evidence="5">
    <location>
        <begin position="30"/>
        <end position="40"/>
    </location>
</feature>
<dbReference type="GO" id="GO:0016491">
    <property type="term" value="F:oxidoreductase activity"/>
    <property type="evidence" value="ECO:0007669"/>
    <property type="project" value="UniProtKB-KW"/>
</dbReference>
<dbReference type="EMBL" id="JAGGNH010000007">
    <property type="protein sequence ID" value="KAJ0967502.1"/>
    <property type="molecule type" value="Genomic_DNA"/>
</dbReference>
<proteinExistence type="inferred from homology"/>
<dbReference type="GO" id="GO:0046872">
    <property type="term" value="F:metal ion binding"/>
    <property type="evidence" value="ECO:0007669"/>
    <property type="project" value="UniProtKB-KW"/>
</dbReference>
<accession>A0A9D5H8W5</accession>
<dbReference type="AlphaFoldDB" id="A0A9D5H8W5"/>
<dbReference type="Proteomes" id="UP001085076">
    <property type="component" value="Miscellaneous, Linkage group lg07"/>
</dbReference>
<comment type="similarity">
    <text evidence="1">Belongs to the cytochrome P450 family.</text>
</comment>
<evidence type="ECO:0000313" key="7">
    <source>
        <dbReference type="Proteomes" id="UP001085076"/>
    </source>
</evidence>
<keyword evidence="3" id="KW-0560">Oxidoreductase</keyword>
<comment type="caution">
    <text evidence="6">The sequence shown here is derived from an EMBL/GenBank/DDBJ whole genome shotgun (WGS) entry which is preliminary data.</text>
</comment>